<dbReference type="InterPro" id="IPR006439">
    <property type="entry name" value="HAD-SF_hydro_IA"/>
</dbReference>
<comment type="caution">
    <text evidence="1">The sequence shown here is derived from an EMBL/GenBank/DDBJ whole genome shotgun (WGS) entry which is preliminary data.</text>
</comment>
<protein>
    <submittedName>
        <fullName evidence="1">HAD family sugar phosphatase</fullName>
    </submittedName>
</protein>
<dbReference type="NCBIfam" id="TIGR01549">
    <property type="entry name" value="HAD-SF-IA-v1"/>
    <property type="match status" value="1"/>
</dbReference>
<dbReference type="PANTHER" id="PTHR19288:SF90">
    <property type="entry name" value="OS08G0542600 PROTEIN"/>
    <property type="match status" value="1"/>
</dbReference>
<dbReference type="GO" id="GO:0016791">
    <property type="term" value="F:phosphatase activity"/>
    <property type="evidence" value="ECO:0007669"/>
    <property type="project" value="TreeGrafter"/>
</dbReference>
<dbReference type="CDD" id="cd07525">
    <property type="entry name" value="HAD_like"/>
    <property type="match status" value="1"/>
</dbReference>
<evidence type="ECO:0000313" key="1">
    <source>
        <dbReference type="EMBL" id="EPY02842.1"/>
    </source>
</evidence>
<gene>
    <name evidence="1" type="ORF">K678_03794</name>
</gene>
<dbReference type="PANTHER" id="PTHR19288">
    <property type="entry name" value="4-NITROPHENYLPHOSPHATASE-RELATED"/>
    <property type="match status" value="1"/>
</dbReference>
<sequence>MTTTFAAGLSELVEGYDGVILDLWGVIHDGVVAYPDVADCLTALRRAGKRSLLLSNAPRRSAALIAQLSAMGIERALYDEALSSGDAVHQALERRVEPGFDRLGRRLYHLGPERDRNVFDDLEYEAVELGEADFVLNTGPVDLAESAADYRPILTVARARALPMICANPDREVIRQGKRIACAGALADVYRSLGGVVIERGKPDPAIYDTALERLGIADRSRVLAIGDALHTDIRGARNAGIASVLVTGGIHAEELGIAWGERPDPARLDALIRRHGDRPKAALPRLVW</sequence>
<dbReference type="InterPro" id="IPR036412">
    <property type="entry name" value="HAD-like_sf"/>
</dbReference>
<dbReference type="Gene3D" id="3.40.50.1000">
    <property type="entry name" value="HAD superfamily/HAD-like"/>
    <property type="match status" value="2"/>
</dbReference>
<organism evidence="1 2">
    <name type="scientific">Magnetospirillum fulvum MGU-K5</name>
    <dbReference type="NCBI Taxonomy" id="1316936"/>
    <lineage>
        <taxon>Bacteria</taxon>
        <taxon>Pseudomonadati</taxon>
        <taxon>Pseudomonadota</taxon>
        <taxon>Alphaproteobacteria</taxon>
        <taxon>Rhodospirillales</taxon>
        <taxon>Rhodospirillaceae</taxon>
        <taxon>Magnetospirillum</taxon>
    </lineage>
</organism>
<dbReference type="AlphaFoldDB" id="S9SAA0"/>
<dbReference type="GO" id="GO:0005737">
    <property type="term" value="C:cytoplasm"/>
    <property type="evidence" value="ECO:0007669"/>
    <property type="project" value="TreeGrafter"/>
</dbReference>
<dbReference type="EMBL" id="AQPH01000008">
    <property type="protein sequence ID" value="EPY02842.1"/>
    <property type="molecule type" value="Genomic_DNA"/>
</dbReference>
<accession>S9SAA0</accession>
<dbReference type="OrthoDB" id="9791073at2"/>
<dbReference type="PATRIC" id="fig|1316936.3.peg.760"/>
<dbReference type="Pfam" id="PF13242">
    <property type="entry name" value="Hydrolase_like"/>
    <property type="match status" value="1"/>
</dbReference>
<dbReference type="STRING" id="1316936.K678_03794"/>
<dbReference type="InterPro" id="IPR023214">
    <property type="entry name" value="HAD_sf"/>
</dbReference>
<dbReference type="eggNOG" id="COG0647">
    <property type="taxonomic scope" value="Bacteria"/>
</dbReference>
<dbReference type="InterPro" id="IPR006356">
    <property type="entry name" value="HAD-SF_hydro_IIA_hyp3"/>
</dbReference>
<evidence type="ECO:0000313" key="2">
    <source>
        <dbReference type="Proteomes" id="UP000015350"/>
    </source>
</evidence>
<reference evidence="1 2" key="1">
    <citation type="submission" date="2013-04" db="EMBL/GenBank/DDBJ databases">
        <authorList>
            <person name="Kuznetsov B."/>
            <person name="Ivanovsky R."/>
        </authorList>
    </citation>
    <scope>NUCLEOTIDE SEQUENCE [LARGE SCALE GENOMIC DNA]</scope>
    <source>
        <strain evidence="1 2">MGU-K5</strain>
    </source>
</reference>
<proteinExistence type="predicted"/>
<dbReference type="NCBIfam" id="TIGR01459">
    <property type="entry name" value="HAD-SF-IIA-hyp4"/>
    <property type="match status" value="1"/>
</dbReference>
<dbReference type="InterPro" id="IPR006357">
    <property type="entry name" value="HAD-SF_hydro_IIA"/>
</dbReference>
<dbReference type="Pfam" id="PF13344">
    <property type="entry name" value="Hydrolase_6"/>
    <property type="match status" value="1"/>
</dbReference>
<dbReference type="RefSeq" id="WP_021131134.1">
    <property type="nucleotide sequence ID" value="NZ_AQPH01000008.1"/>
</dbReference>
<dbReference type="NCBIfam" id="TIGR01460">
    <property type="entry name" value="HAD-SF-IIA"/>
    <property type="match status" value="1"/>
</dbReference>
<dbReference type="Proteomes" id="UP000015350">
    <property type="component" value="Unassembled WGS sequence"/>
</dbReference>
<name>S9SAA0_MAGFU</name>
<dbReference type="SUPFAM" id="SSF56784">
    <property type="entry name" value="HAD-like"/>
    <property type="match status" value="1"/>
</dbReference>